<reference evidence="10" key="1">
    <citation type="submission" date="2025-08" db="UniProtKB">
        <authorList>
            <consortium name="RefSeq"/>
        </authorList>
    </citation>
    <scope>IDENTIFICATION</scope>
</reference>
<feature type="repeat" description="TPR" evidence="5">
    <location>
        <begin position="190"/>
        <end position="223"/>
    </location>
</feature>
<dbReference type="Proteomes" id="UP000504615">
    <property type="component" value="Unplaced"/>
</dbReference>
<keyword evidence="9" id="KW-1185">Reference proteome</keyword>
<feature type="region of interest" description="Disordered" evidence="7">
    <location>
        <begin position="95"/>
        <end position="117"/>
    </location>
</feature>
<sequence>MALDNSILMQKQVRDNSEDLLSEFLDLKNWEEQMKRKEKEILSERNGQPIIPPIRSKNKKKCVLNEYKTSNDSKRIKSYDYASWDKFDVNKACEELDKEEQSDDSSEESLSKEELKENHNKALEYKEQGNAFVKQKEWGKAIASYSEAIKICPFDATFYANRALCHLKQDNLYSVEADCSSAIQLDKTYVKAYHRRATARIGLKQYKEAIEDIKKMIDLEPHNKEAEALLNQVKKQSGNSFMSEKDTDTTNISHKVKINKEEIKIKDNKNKKSVINENAEKSTITKEEKNKESNINIDSDIKLTTVKKNRNKNIDKNVNITVKPAVIKNDKDTKNINVDIAGEPTITNVAKLKKNQIPDWLPEKDNVKIVEPINKLPHLRSKEPLKRIFVQEADLSKPIKDKLKAPCDKEQYIDPTNIHSENILVSKLEENFTKSHEEILPIPTTAVQFLMDWKKSTLLDYRYRYLKQIPSGNLPKIFQDSMETDIFSDILATLKTEFTKRREPIFSYLKDLSNVKRFRAFTMFISSSEKQDLKLMFSYCKTFEKISEKEITDLKNKYEII</sequence>
<evidence type="ECO:0000256" key="2">
    <source>
        <dbReference type="ARBA" id="ARBA00022803"/>
    </source>
</evidence>
<dbReference type="KEGG" id="pbar:105427622"/>
<dbReference type="InterPro" id="IPR011990">
    <property type="entry name" value="TPR-like_helical_dom_sf"/>
</dbReference>
<dbReference type="SUPFAM" id="SSF48452">
    <property type="entry name" value="TPR-like"/>
    <property type="match status" value="1"/>
</dbReference>
<evidence type="ECO:0000256" key="5">
    <source>
        <dbReference type="PROSITE-ProRule" id="PRU00339"/>
    </source>
</evidence>
<evidence type="ECO:0000256" key="6">
    <source>
        <dbReference type="SAM" id="Coils"/>
    </source>
</evidence>
<dbReference type="GeneID" id="105427622"/>
<dbReference type="PANTHER" id="PTHR46423:SF1">
    <property type="entry name" value="RNA POLYMERASE II-ASSOCIATED PROTEIN 3"/>
    <property type="match status" value="1"/>
</dbReference>
<dbReference type="Gene3D" id="1.25.40.10">
    <property type="entry name" value="Tetratricopeptide repeat domain"/>
    <property type="match status" value="1"/>
</dbReference>
<evidence type="ECO:0000256" key="7">
    <source>
        <dbReference type="SAM" id="MobiDB-lite"/>
    </source>
</evidence>
<dbReference type="GO" id="GO:0101031">
    <property type="term" value="C:protein folding chaperone complex"/>
    <property type="evidence" value="ECO:0007669"/>
    <property type="project" value="TreeGrafter"/>
</dbReference>
<keyword evidence="6" id="KW-0175">Coiled coil</keyword>
<evidence type="ECO:0000256" key="1">
    <source>
        <dbReference type="ARBA" id="ARBA00022737"/>
    </source>
</evidence>
<feature type="repeat" description="TPR" evidence="5">
    <location>
        <begin position="122"/>
        <end position="155"/>
    </location>
</feature>
<dbReference type="CTD" id="43958"/>
<name>A0A6I9WAR8_9HYME</name>
<keyword evidence="2 5" id="KW-0802">TPR repeat</keyword>
<feature type="coiled-coil region" evidence="6">
    <location>
        <begin position="20"/>
        <end position="47"/>
    </location>
</feature>
<dbReference type="PROSITE" id="PS50005">
    <property type="entry name" value="TPR"/>
    <property type="match status" value="2"/>
</dbReference>
<dbReference type="Pfam" id="PF13877">
    <property type="entry name" value="RPAP3_C"/>
    <property type="match status" value="1"/>
</dbReference>
<dbReference type="OrthoDB" id="2942533at2759"/>
<proteinExistence type="inferred from homology"/>
<evidence type="ECO:0000259" key="8">
    <source>
        <dbReference type="Pfam" id="PF13877"/>
    </source>
</evidence>
<feature type="domain" description="RNA-polymerase II-associated protein 3-like C-terminal" evidence="8">
    <location>
        <begin position="443"/>
        <end position="530"/>
    </location>
</feature>
<feature type="compositionally biased region" description="Acidic residues" evidence="7">
    <location>
        <begin position="96"/>
        <end position="107"/>
    </location>
</feature>
<keyword evidence="1" id="KW-0677">Repeat</keyword>
<gene>
    <name evidence="10" type="primary">LOC105427622</name>
</gene>
<evidence type="ECO:0000256" key="4">
    <source>
        <dbReference type="ARBA" id="ARBA00040133"/>
    </source>
</evidence>
<dbReference type="AlphaFoldDB" id="A0A6I9WAR8"/>
<evidence type="ECO:0000256" key="3">
    <source>
        <dbReference type="ARBA" id="ARBA00038275"/>
    </source>
</evidence>
<dbReference type="SMART" id="SM00028">
    <property type="entry name" value="TPR"/>
    <property type="match status" value="3"/>
</dbReference>
<protein>
    <recommendedName>
        <fullName evidence="4">RNA polymerase II-associated protein 3</fullName>
    </recommendedName>
</protein>
<evidence type="ECO:0000313" key="9">
    <source>
        <dbReference type="Proteomes" id="UP000504615"/>
    </source>
</evidence>
<dbReference type="RefSeq" id="XP_011637752.1">
    <property type="nucleotide sequence ID" value="XM_011639450.2"/>
</dbReference>
<dbReference type="PANTHER" id="PTHR46423">
    <property type="entry name" value="RNA POLYMERASE II-ASSOCIATED PROTEIN 3"/>
    <property type="match status" value="1"/>
</dbReference>
<dbReference type="InterPro" id="IPR051966">
    <property type="entry name" value="RPAP3"/>
</dbReference>
<dbReference type="InterPro" id="IPR019734">
    <property type="entry name" value="TPR_rpt"/>
</dbReference>
<dbReference type="InterPro" id="IPR025986">
    <property type="entry name" value="RPAP3-like_C"/>
</dbReference>
<comment type="similarity">
    <text evidence="3">Belongs to the RPAP3 family.</text>
</comment>
<accession>A0A6I9WAR8</accession>
<organism evidence="9 10">
    <name type="scientific">Pogonomyrmex barbatus</name>
    <name type="common">red harvester ant</name>
    <dbReference type="NCBI Taxonomy" id="144034"/>
    <lineage>
        <taxon>Eukaryota</taxon>
        <taxon>Metazoa</taxon>
        <taxon>Ecdysozoa</taxon>
        <taxon>Arthropoda</taxon>
        <taxon>Hexapoda</taxon>
        <taxon>Insecta</taxon>
        <taxon>Pterygota</taxon>
        <taxon>Neoptera</taxon>
        <taxon>Endopterygota</taxon>
        <taxon>Hymenoptera</taxon>
        <taxon>Apocrita</taxon>
        <taxon>Aculeata</taxon>
        <taxon>Formicoidea</taxon>
        <taxon>Formicidae</taxon>
        <taxon>Myrmicinae</taxon>
        <taxon>Pogonomyrmex</taxon>
    </lineage>
</organism>
<evidence type="ECO:0000313" key="10">
    <source>
        <dbReference type="RefSeq" id="XP_011637752.1"/>
    </source>
</evidence>
<dbReference type="Pfam" id="PF13414">
    <property type="entry name" value="TPR_11"/>
    <property type="match status" value="1"/>
</dbReference>